<evidence type="ECO:0000256" key="1">
    <source>
        <dbReference type="ARBA" id="ARBA00004141"/>
    </source>
</evidence>
<evidence type="ECO:0000313" key="7">
    <source>
        <dbReference type="EMBL" id="KRT82462.1"/>
    </source>
</evidence>
<evidence type="ECO:0000256" key="4">
    <source>
        <dbReference type="ARBA" id="ARBA00023136"/>
    </source>
</evidence>
<dbReference type="InterPro" id="IPR018108">
    <property type="entry name" value="MCP_transmembrane"/>
</dbReference>
<sequence>FYISTYEGVRHVLAQRNVDSRVRALVAGGIASMVGQTIIVPFDVLSQHLMMMGITNRGDKVNKSMSNPLGIRDMGQGKVRITIELIRQIFKMDGFSGFYRGYVASLAAYVPNSALWWAFYHLYQDELYKIVPTWVSHLLIQSVAGTLGG</sequence>
<evidence type="ECO:0000256" key="2">
    <source>
        <dbReference type="ARBA" id="ARBA00006375"/>
    </source>
</evidence>
<feature type="repeat" description="Solcar" evidence="5">
    <location>
        <begin position="19"/>
        <end position="126"/>
    </location>
</feature>
<dbReference type="GO" id="GO:0015658">
    <property type="term" value="F:branched-chain amino acid transmembrane transporter activity"/>
    <property type="evidence" value="ECO:0007669"/>
    <property type="project" value="InterPro"/>
</dbReference>
<dbReference type="InterPro" id="IPR042164">
    <property type="entry name" value="SLC25A44"/>
</dbReference>
<keyword evidence="3 5" id="KW-0812">Transmembrane</keyword>
<dbReference type="Pfam" id="PF00153">
    <property type="entry name" value="Mito_carr"/>
    <property type="match status" value="1"/>
</dbReference>
<dbReference type="AlphaFoldDB" id="A0A0T6B5L7"/>
<evidence type="ECO:0000313" key="8">
    <source>
        <dbReference type="Proteomes" id="UP000051574"/>
    </source>
</evidence>
<accession>A0A0T6B5L7</accession>
<dbReference type="InterPro" id="IPR023395">
    <property type="entry name" value="MCP_dom_sf"/>
</dbReference>
<dbReference type="GO" id="GO:0016020">
    <property type="term" value="C:membrane"/>
    <property type="evidence" value="ECO:0007669"/>
    <property type="project" value="UniProtKB-SubCell"/>
</dbReference>
<dbReference type="PROSITE" id="PS50920">
    <property type="entry name" value="SOLCAR"/>
    <property type="match status" value="1"/>
</dbReference>
<gene>
    <name evidence="7" type="ORF">AMK59_4671</name>
</gene>
<dbReference type="Proteomes" id="UP000051574">
    <property type="component" value="Unassembled WGS sequence"/>
</dbReference>
<feature type="non-terminal residue" evidence="7">
    <location>
        <position position="149"/>
    </location>
</feature>
<dbReference type="GO" id="GO:0005739">
    <property type="term" value="C:mitochondrion"/>
    <property type="evidence" value="ECO:0007669"/>
    <property type="project" value="InterPro"/>
</dbReference>
<evidence type="ECO:0000256" key="5">
    <source>
        <dbReference type="PROSITE-ProRule" id="PRU00282"/>
    </source>
</evidence>
<comment type="caution">
    <text evidence="7">The sequence shown here is derived from an EMBL/GenBank/DDBJ whole genome shotgun (WGS) entry which is preliminary data.</text>
</comment>
<dbReference type="SUPFAM" id="SSF103506">
    <property type="entry name" value="Mitochondrial carrier"/>
    <property type="match status" value="1"/>
</dbReference>
<evidence type="ECO:0000256" key="6">
    <source>
        <dbReference type="RuleBase" id="RU000488"/>
    </source>
</evidence>
<dbReference type="PANTHER" id="PTHR46314">
    <property type="entry name" value="SOLUTE CARRIER FAMILY 25 MEMBER 44"/>
    <property type="match status" value="1"/>
</dbReference>
<comment type="similarity">
    <text evidence="2 6">Belongs to the mitochondrial carrier (TC 2.A.29) family.</text>
</comment>
<dbReference type="PANTHER" id="PTHR46314:SF2">
    <property type="entry name" value="SOLUTE CARRIER FAMILY 25 MEMBER 44"/>
    <property type="match status" value="1"/>
</dbReference>
<dbReference type="OrthoDB" id="250329at2759"/>
<keyword evidence="4 5" id="KW-0472">Membrane</keyword>
<keyword evidence="8" id="KW-1185">Reference proteome</keyword>
<keyword evidence="6" id="KW-0813">Transport</keyword>
<comment type="subcellular location">
    <subcellularLocation>
        <location evidence="1">Membrane</location>
        <topology evidence="1">Multi-pass membrane protein</topology>
    </subcellularLocation>
</comment>
<dbReference type="Gene3D" id="1.50.40.10">
    <property type="entry name" value="Mitochondrial carrier domain"/>
    <property type="match status" value="1"/>
</dbReference>
<dbReference type="EMBL" id="LJIG01009747">
    <property type="protein sequence ID" value="KRT82462.1"/>
    <property type="molecule type" value="Genomic_DNA"/>
</dbReference>
<organism evidence="7 8">
    <name type="scientific">Oryctes borbonicus</name>
    <dbReference type="NCBI Taxonomy" id="1629725"/>
    <lineage>
        <taxon>Eukaryota</taxon>
        <taxon>Metazoa</taxon>
        <taxon>Ecdysozoa</taxon>
        <taxon>Arthropoda</taxon>
        <taxon>Hexapoda</taxon>
        <taxon>Insecta</taxon>
        <taxon>Pterygota</taxon>
        <taxon>Neoptera</taxon>
        <taxon>Endopterygota</taxon>
        <taxon>Coleoptera</taxon>
        <taxon>Polyphaga</taxon>
        <taxon>Scarabaeiformia</taxon>
        <taxon>Scarabaeidae</taxon>
        <taxon>Dynastinae</taxon>
        <taxon>Oryctes</taxon>
    </lineage>
</organism>
<reference evidence="7 8" key="1">
    <citation type="submission" date="2015-09" db="EMBL/GenBank/DDBJ databases">
        <title>Draft genome of the scarab beetle Oryctes borbonicus.</title>
        <authorList>
            <person name="Meyer J.M."/>
            <person name="Markov G.V."/>
            <person name="Baskaran P."/>
            <person name="Herrmann M."/>
            <person name="Sommer R.J."/>
            <person name="Roedelsperger C."/>
        </authorList>
    </citation>
    <scope>NUCLEOTIDE SEQUENCE [LARGE SCALE GENOMIC DNA]</scope>
    <source>
        <strain evidence="7">OB123</strain>
        <tissue evidence="7">Whole animal</tissue>
    </source>
</reference>
<proteinExistence type="inferred from homology"/>
<dbReference type="GO" id="GO:0009083">
    <property type="term" value="P:branched-chain amino acid catabolic process"/>
    <property type="evidence" value="ECO:0007669"/>
    <property type="project" value="InterPro"/>
</dbReference>
<protein>
    <submittedName>
        <fullName evidence="7">Mitochondrial carrier protein</fullName>
    </submittedName>
</protein>
<feature type="non-terminal residue" evidence="7">
    <location>
        <position position="1"/>
    </location>
</feature>
<evidence type="ECO:0000256" key="3">
    <source>
        <dbReference type="ARBA" id="ARBA00022692"/>
    </source>
</evidence>
<name>A0A0T6B5L7_9SCAR</name>